<organism evidence="11 12">
    <name type="scientific">Candidatus Gallionella acididurans</name>
    <dbReference type="NCBI Taxonomy" id="1796491"/>
    <lineage>
        <taxon>Bacteria</taxon>
        <taxon>Pseudomonadati</taxon>
        <taxon>Pseudomonadota</taxon>
        <taxon>Betaproteobacteria</taxon>
        <taxon>Nitrosomonadales</taxon>
        <taxon>Gallionellaceae</taxon>
        <taxon>Gallionella</taxon>
    </lineage>
</organism>
<evidence type="ECO:0000256" key="8">
    <source>
        <dbReference type="ARBA" id="ARBA00039866"/>
    </source>
</evidence>
<accession>A0A139BPQ4</accession>
<evidence type="ECO:0000313" key="12">
    <source>
        <dbReference type="Proteomes" id="UP000070578"/>
    </source>
</evidence>
<dbReference type="AlphaFoldDB" id="A0A139BPQ4"/>
<proteinExistence type="inferred from homology"/>
<dbReference type="InterPro" id="IPR052351">
    <property type="entry name" value="Ornithine_N-alpha-AT"/>
</dbReference>
<dbReference type="SUPFAM" id="SSF55729">
    <property type="entry name" value="Acyl-CoA N-acyltransferases (Nat)"/>
    <property type="match status" value="1"/>
</dbReference>
<evidence type="ECO:0000256" key="10">
    <source>
        <dbReference type="ARBA" id="ARBA00047785"/>
    </source>
</evidence>
<protein>
    <recommendedName>
        <fullName evidence="8">L-ornithine N(alpha)-acyltransferase</fullName>
        <ecNumber evidence="7">2.3.2.30</ecNumber>
    </recommendedName>
</protein>
<dbReference type="Proteomes" id="UP000070578">
    <property type="component" value="Unassembled WGS sequence"/>
</dbReference>
<dbReference type="PANTHER" id="PTHR37323">
    <property type="entry name" value="GCN5-RELATED N-ACETYLTRANSFERASE"/>
    <property type="match status" value="1"/>
</dbReference>
<evidence type="ECO:0000256" key="1">
    <source>
        <dbReference type="ARBA" id="ARBA00005189"/>
    </source>
</evidence>
<evidence type="ECO:0000256" key="5">
    <source>
        <dbReference type="ARBA" id="ARBA00023315"/>
    </source>
</evidence>
<reference evidence="11 12" key="2">
    <citation type="submission" date="2016-03" db="EMBL/GenBank/DDBJ databases">
        <title>New uncultured bacterium of the family Gallionellaceae from acid mine drainage: description and reconstruction of genome based on metagenomic analysis of microbial community.</title>
        <authorList>
            <person name="Kadnikov V."/>
            <person name="Ivasenko D."/>
            <person name="Beletsky A."/>
            <person name="Mardanov A."/>
            <person name="Danilova E."/>
            <person name="Pimenov N."/>
            <person name="Karnachuk O."/>
            <person name="Ravin N."/>
        </authorList>
    </citation>
    <scope>NUCLEOTIDE SEQUENCE [LARGE SCALE GENOMIC DNA]</scope>
    <source>
        <strain evidence="11">ShG14-8</strain>
    </source>
</reference>
<dbReference type="EMBL" id="LSLI01000112">
    <property type="protein sequence ID" value="KXS30981.1"/>
    <property type="molecule type" value="Genomic_DNA"/>
</dbReference>
<evidence type="ECO:0000256" key="4">
    <source>
        <dbReference type="ARBA" id="ARBA00023098"/>
    </source>
</evidence>
<keyword evidence="4" id="KW-0443">Lipid metabolism</keyword>
<evidence type="ECO:0000313" key="11">
    <source>
        <dbReference type="EMBL" id="KXS30981.1"/>
    </source>
</evidence>
<evidence type="ECO:0000256" key="3">
    <source>
        <dbReference type="ARBA" id="ARBA00022679"/>
    </source>
</evidence>
<dbReference type="InterPro" id="IPR016181">
    <property type="entry name" value="Acyl_CoA_acyltransferase"/>
</dbReference>
<evidence type="ECO:0000256" key="6">
    <source>
        <dbReference type="ARBA" id="ARBA00038095"/>
    </source>
</evidence>
<keyword evidence="2" id="KW-0444">Lipid biosynthesis</keyword>
<comment type="caution">
    <text evidence="11">The sequence shown here is derived from an EMBL/GenBank/DDBJ whole genome shotgun (WGS) entry which is preliminary data.</text>
</comment>
<dbReference type="EC" id="2.3.2.30" evidence="7"/>
<evidence type="ECO:0000256" key="7">
    <source>
        <dbReference type="ARBA" id="ARBA00039058"/>
    </source>
</evidence>
<gene>
    <name evidence="11" type="ORF">AWT59_2893</name>
</gene>
<dbReference type="PANTHER" id="PTHR37323:SF1">
    <property type="entry name" value="L-ORNITHINE N(ALPHA)-ACYLTRANSFERASE"/>
    <property type="match status" value="1"/>
</dbReference>
<name>A0A139BPQ4_9PROT</name>
<sequence>MLELNRQKQSAVQRHLITAIAHSDAEILEAQRLRYKVFAEELGANLPSAKEGIDRDIFDKYCEHLLVRETSGNKVVGTYRILSPGQAEKIGGYYSQSEFDLTRLLHLSDRMVEVGRSCVHSDYRDGATITHLWSGLAQYMQQHRHEYLIGCASISMADGGHVAASIYRKLHRIYSAPAEYSVFPRCPLPLHALNQYLDAPIPPLIKGYLRLGAYICGEPAWDPEFNTADLLILLPMSRISNRYARHFLKA</sequence>
<evidence type="ECO:0000256" key="9">
    <source>
        <dbReference type="ARBA" id="ARBA00045724"/>
    </source>
</evidence>
<dbReference type="Pfam" id="PF13444">
    <property type="entry name" value="Acetyltransf_5"/>
    <property type="match status" value="1"/>
</dbReference>
<evidence type="ECO:0000256" key="2">
    <source>
        <dbReference type="ARBA" id="ARBA00022516"/>
    </source>
</evidence>
<dbReference type="GO" id="GO:0043810">
    <property type="term" value="F:ornithine-acyl [acyl carrier protein] N-acyltransferase activity"/>
    <property type="evidence" value="ECO:0007669"/>
    <property type="project" value="UniProtKB-EC"/>
</dbReference>
<comment type="function">
    <text evidence="9">Catalyzes the first step in the biosynthesis of ornithine lipids, which are phosphorus-free membrane lipids. Catalyzes the 3-hydroxyacyl-acyl carrier protein-dependent acylation of ornithine to form lyso-ornithine lipid (LOL).</text>
</comment>
<comment type="pathway">
    <text evidence="1">Lipid metabolism.</text>
</comment>
<keyword evidence="3 11" id="KW-0808">Transferase</keyword>
<dbReference type="PATRIC" id="fig|1796491.3.peg.3170"/>
<keyword evidence="5 11" id="KW-0012">Acyltransferase</keyword>
<comment type="similarity">
    <text evidence="6">Belongs to the acetyltransferase family. OlsB subfamily.</text>
</comment>
<reference evidence="11 12" key="1">
    <citation type="submission" date="2016-02" db="EMBL/GenBank/DDBJ databases">
        <authorList>
            <person name="Wen L."/>
            <person name="He K."/>
            <person name="Yang H."/>
        </authorList>
    </citation>
    <scope>NUCLEOTIDE SEQUENCE [LARGE SCALE GENOMIC DNA]</scope>
    <source>
        <strain evidence="11">ShG14-8</strain>
    </source>
</reference>
<comment type="catalytic activity">
    <reaction evidence="10">
        <text>a (3R)-hydroxyacyl-[ACP] + L-ornithine = a lyso-ornithine lipid + holo-[ACP] + H(+)</text>
        <dbReference type="Rhea" id="RHEA:20633"/>
        <dbReference type="Rhea" id="RHEA-COMP:9685"/>
        <dbReference type="Rhea" id="RHEA-COMP:9945"/>
        <dbReference type="ChEBI" id="CHEBI:15378"/>
        <dbReference type="ChEBI" id="CHEBI:46911"/>
        <dbReference type="ChEBI" id="CHEBI:64479"/>
        <dbReference type="ChEBI" id="CHEBI:78827"/>
        <dbReference type="ChEBI" id="CHEBI:138482"/>
        <dbReference type="EC" id="2.3.2.30"/>
    </reaction>
    <physiologicalReaction direction="left-to-right" evidence="10">
        <dbReference type="Rhea" id="RHEA:20634"/>
    </physiologicalReaction>
</comment>
<dbReference type="GO" id="GO:0006629">
    <property type="term" value="P:lipid metabolic process"/>
    <property type="evidence" value="ECO:0007669"/>
    <property type="project" value="UniProtKB-KW"/>
</dbReference>
<dbReference type="Gene3D" id="3.40.630.30">
    <property type="match status" value="1"/>
</dbReference>